<name>A0A0C9UGV1_SPHS4</name>
<dbReference type="HOGENOM" id="CLU_115940_0_0_1"/>
<feature type="non-terminal residue" evidence="3">
    <location>
        <position position="170"/>
    </location>
</feature>
<organism evidence="3 4">
    <name type="scientific">Sphaerobolus stellatus (strain SS14)</name>
    <dbReference type="NCBI Taxonomy" id="990650"/>
    <lineage>
        <taxon>Eukaryota</taxon>
        <taxon>Fungi</taxon>
        <taxon>Dikarya</taxon>
        <taxon>Basidiomycota</taxon>
        <taxon>Agaricomycotina</taxon>
        <taxon>Agaricomycetes</taxon>
        <taxon>Phallomycetidae</taxon>
        <taxon>Geastrales</taxon>
        <taxon>Sphaerobolaceae</taxon>
        <taxon>Sphaerobolus</taxon>
    </lineage>
</organism>
<dbReference type="OrthoDB" id="3268868at2759"/>
<protein>
    <submittedName>
        <fullName evidence="3">Unplaced genomic scaffold SPHSTscaffold_392, whole genome shotgun sequence</fullName>
    </submittedName>
</protein>
<feature type="transmembrane region" description="Helical" evidence="2">
    <location>
        <begin position="110"/>
        <end position="133"/>
    </location>
</feature>
<evidence type="ECO:0000256" key="1">
    <source>
        <dbReference type="SAM" id="MobiDB-lite"/>
    </source>
</evidence>
<proteinExistence type="predicted"/>
<sequence length="170" mass="17577">MSYPKPSPLEAGYDQSLLQATPEVTRAERQEGYNVDLLNDDGRPRPQRSATQRTAASHSQSVRAASARESARHPSAFPGKEAYVPSLPVPITAAPTRSTNVPWFRTTRGIIALAIIVIVIVGAVVGGAVGGTVGHKNKNASGQTSSSTPASAAAQGQVSLSPSVSVGPSH</sequence>
<evidence type="ECO:0000313" key="4">
    <source>
        <dbReference type="Proteomes" id="UP000054279"/>
    </source>
</evidence>
<feature type="compositionally biased region" description="Polar residues" evidence="1">
    <location>
        <begin position="48"/>
        <end position="58"/>
    </location>
</feature>
<dbReference type="AlphaFoldDB" id="A0A0C9UGV1"/>
<keyword evidence="2" id="KW-0812">Transmembrane</keyword>
<feature type="region of interest" description="Disordered" evidence="1">
    <location>
        <begin position="139"/>
        <end position="170"/>
    </location>
</feature>
<gene>
    <name evidence="3" type="ORF">M422DRAFT_39064</name>
</gene>
<keyword evidence="2" id="KW-0472">Membrane</keyword>
<feature type="region of interest" description="Disordered" evidence="1">
    <location>
        <begin position="25"/>
        <end position="82"/>
    </location>
</feature>
<accession>A0A0C9UGV1</accession>
<keyword evidence="2" id="KW-1133">Transmembrane helix</keyword>
<dbReference type="Proteomes" id="UP000054279">
    <property type="component" value="Unassembled WGS sequence"/>
</dbReference>
<evidence type="ECO:0000256" key="2">
    <source>
        <dbReference type="SAM" id="Phobius"/>
    </source>
</evidence>
<keyword evidence="4" id="KW-1185">Reference proteome</keyword>
<dbReference type="EMBL" id="KN837467">
    <property type="protein sequence ID" value="KIJ24661.1"/>
    <property type="molecule type" value="Genomic_DNA"/>
</dbReference>
<feature type="compositionally biased region" description="Low complexity" evidence="1">
    <location>
        <begin position="140"/>
        <end position="170"/>
    </location>
</feature>
<feature type="compositionally biased region" description="Low complexity" evidence="1">
    <location>
        <begin position="59"/>
        <end position="76"/>
    </location>
</feature>
<evidence type="ECO:0000313" key="3">
    <source>
        <dbReference type="EMBL" id="KIJ24661.1"/>
    </source>
</evidence>
<reference evidence="3 4" key="1">
    <citation type="submission" date="2014-06" db="EMBL/GenBank/DDBJ databases">
        <title>Evolutionary Origins and Diversification of the Mycorrhizal Mutualists.</title>
        <authorList>
            <consortium name="DOE Joint Genome Institute"/>
            <consortium name="Mycorrhizal Genomics Consortium"/>
            <person name="Kohler A."/>
            <person name="Kuo A."/>
            <person name="Nagy L.G."/>
            <person name="Floudas D."/>
            <person name="Copeland A."/>
            <person name="Barry K.W."/>
            <person name="Cichocki N."/>
            <person name="Veneault-Fourrey C."/>
            <person name="LaButti K."/>
            <person name="Lindquist E.A."/>
            <person name="Lipzen A."/>
            <person name="Lundell T."/>
            <person name="Morin E."/>
            <person name="Murat C."/>
            <person name="Riley R."/>
            <person name="Ohm R."/>
            <person name="Sun H."/>
            <person name="Tunlid A."/>
            <person name="Henrissat B."/>
            <person name="Grigoriev I.V."/>
            <person name="Hibbett D.S."/>
            <person name="Martin F."/>
        </authorList>
    </citation>
    <scope>NUCLEOTIDE SEQUENCE [LARGE SCALE GENOMIC DNA]</scope>
    <source>
        <strain evidence="3 4">SS14</strain>
    </source>
</reference>